<dbReference type="PANTHER" id="PTHR42912">
    <property type="entry name" value="METHYLTRANSFERASE"/>
    <property type="match status" value="1"/>
</dbReference>
<gene>
    <name evidence="2" type="ORF">P0Y50_02725</name>
</gene>
<dbReference type="InterPro" id="IPR029063">
    <property type="entry name" value="SAM-dependent_MTases_sf"/>
</dbReference>
<name>A0AAJ5X1L6_9CAUL</name>
<protein>
    <submittedName>
        <fullName evidence="2">Class I SAM-dependent methyltransferase</fullName>
    </submittedName>
</protein>
<keyword evidence="2" id="KW-0489">Methyltransferase</keyword>
<dbReference type="GO" id="GO:0008168">
    <property type="term" value="F:methyltransferase activity"/>
    <property type="evidence" value="ECO:0007669"/>
    <property type="project" value="UniProtKB-KW"/>
</dbReference>
<dbReference type="EMBL" id="CP119326">
    <property type="protein sequence ID" value="WEK40538.1"/>
    <property type="molecule type" value="Genomic_DNA"/>
</dbReference>
<organism evidence="2 3">
    <name type="scientific">Candidatus Brevundimonas colombiensis</name>
    <dbReference type="NCBI Taxonomy" id="3121376"/>
    <lineage>
        <taxon>Bacteria</taxon>
        <taxon>Pseudomonadati</taxon>
        <taxon>Pseudomonadota</taxon>
        <taxon>Alphaproteobacteria</taxon>
        <taxon>Caulobacterales</taxon>
        <taxon>Caulobacteraceae</taxon>
        <taxon>Brevundimonas</taxon>
    </lineage>
</organism>
<dbReference type="InterPro" id="IPR050508">
    <property type="entry name" value="Methyltransf_Superfamily"/>
</dbReference>
<dbReference type="InterPro" id="IPR041698">
    <property type="entry name" value="Methyltransf_25"/>
</dbReference>
<sequence>MTHPSAERIVGLYGDRAADWIADRGAVLHPGDGGGLNEAAWIERFCDGLALGAHVLDVGCGSGWPMGAALLAGGFRVRGVDASPGLIAHAAATLPQGEWSLGDMRQGLPQGAFDGVLAWHSLFHLSPDDQQAVLPELARRVAPGGRLMFTSGHAHGETIGDWRGAPLYHASLDPGTYRAILSAAGLDIVCDGAKTGVWLARRAFLSAK</sequence>
<dbReference type="PANTHER" id="PTHR42912:SF95">
    <property type="entry name" value="METHYLTRANSFERASE TYPE 11 DOMAIN-CONTAINING PROTEIN"/>
    <property type="match status" value="1"/>
</dbReference>
<dbReference type="Gene3D" id="3.40.50.150">
    <property type="entry name" value="Vaccinia Virus protein VP39"/>
    <property type="match status" value="1"/>
</dbReference>
<dbReference type="Pfam" id="PF13649">
    <property type="entry name" value="Methyltransf_25"/>
    <property type="match status" value="1"/>
</dbReference>
<evidence type="ECO:0000259" key="1">
    <source>
        <dbReference type="Pfam" id="PF13649"/>
    </source>
</evidence>
<keyword evidence="2" id="KW-0808">Transferase</keyword>
<reference evidence="2" key="1">
    <citation type="submission" date="2023-03" db="EMBL/GenBank/DDBJ databases">
        <title>Andean soil-derived lignocellulolytic bacterial consortium as a source of novel taxa and putative plastic-active enzymes.</title>
        <authorList>
            <person name="Diaz-Garcia L."/>
            <person name="Chuvochina M."/>
            <person name="Feuerriegel G."/>
            <person name="Bunk B."/>
            <person name="Sproer C."/>
            <person name="Streit W.R."/>
            <person name="Rodriguez L.M."/>
            <person name="Overmann J."/>
            <person name="Jimenez D.J."/>
        </authorList>
    </citation>
    <scope>NUCLEOTIDE SEQUENCE</scope>
    <source>
        <strain evidence="2">MAG 833</strain>
    </source>
</reference>
<dbReference type="SUPFAM" id="SSF53335">
    <property type="entry name" value="S-adenosyl-L-methionine-dependent methyltransferases"/>
    <property type="match status" value="1"/>
</dbReference>
<accession>A0AAJ5X1L6</accession>
<evidence type="ECO:0000313" key="3">
    <source>
        <dbReference type="Proteomes" id="UP001213664"/>
    </source>
</evidence>
<proteinExistence type="predicted"/>
<dbReference type="CDD" id="cd02440">
    <property type="entry name" value="AdoMet_MTases"/>
    <property type="match status" value="1"/>
</dbReference>
<dbReference type="GO" id="GO:0032259">
    <property type="term" value="P:methylation"/>
    <property type="evidence" value="ECO:0007669"/>
    <property type="project" value="UniProtKB-KW"/>
</dbReference>
<dbReference type="AlphaFoldDB" id="A0AAJ5X1L6"/>
<dbReference type="Proteomes" id="UP001213664">
    <property type="component" value="Chromosome"/>
</dbReference>
<feature type="domain" description="Methyltransferase" evidence="1">
    <location>
        <begin position="55"/>
        <end position="145"/>
    </location>
</feature>
<evidence type="ECO:0000313" key="2">
    <source>
        <dbReference type="EMBL" id="WEK40538.1"/>
    </source>
</evidence>